<sequence>MDLLSNFISGMAGVLFAICWDSLNKKAYFSREVICSSQNGTNPYPYLILTNAGNRNATYLEVSGFIKKGDQEIPLFDKYRKKITFTINIPPQTNVALRFNKLFDELMSSKEIHLITITLKYKYNFGPFGRCSTETIKFKLDKHALYNLNNAIIYDIEVVKSLD</sequence>
<evidence type="ECO:0000313" key="2">
    <source>
        <dbReference type="Proteomes" id="UP000863577"/>
    </source>
</evidence>
<accession>A0AAN5PZE2</accession>
<reference evidence="1" key="2">
    <citation type="submission" date="2019-09" db="EMBL/GenBank/DDBJ databases">
        <authorList>
            <consortium name="NCBI Pathogen Detection Project"/>
        </authorList>
    </citation>
    <scope>NUCLEOTIDE SEQUENCE</scope>
    <source>
        <strain evidence="1">CL18-200174</strain>
    </source>
</reference>
<organism evidence="1 2">
    <name type="scientific">Legionella pneumophila</name>
    <dbReference type="NCBI Taxonomy" id="446"/>
    <lineage>
        <taxon>Bacteria</taxon>
        <taxon>Pseudomonadati</taxon>
        <taxon>Pseudomonadota</taxon>
        <taxon>Gammaproteobacteria</taxon>
        <taxon>Legionellales</taxon>
        <taxon>Legionellaceae</taxon>
        <taxon>Legionella</taxon>
    </lineage>
</organism>
<dbReference type="EMBL" id="DACWOD010000002">
    <property type="protein sequence ID" value="HAU2395160.1"/>
    <property type="molecule type" value="Genomic_DNA"/>
</dbReference>
<evidence type="ECO:0000313" key="1">
    <source>
        <dbReference type="EMBL" id="HAU2395160.1"/>
    </source>
</evidence>
<reference evidence="1" key="1">
    <citation type="journal article" date="2018" name="Genome Biol.">
        <title>SKESA: strategic k-mer extension for scrupulous assemblies.</title>
        <authorList>
            <person name="Souvorov A."/>
            <person name="Agarwala R."/>
            <person name="Lipman D.J."/>
        </authorList>
    </citation>
    <scope>NUCLEOTIDE SEQUENCE</scope>
    <source>
        <strain evidence="1">CL18-200174</strain>
    </source>
</reference>
<dbReference type="Proteomes" id="UP000863577">
    <property type="component" value="Unassembled WGS sequence"/>
</dbReference>
<comment type="caution">
    <text evidence="1">The sequence shown here is derived from an EMBL/GenBank/DDBJ whole genome shotgun (WGS) entry which is preliminary data.</text>
</comment>
<dbReference type="AlphaFoldDB" id="A0AAN5PZE2"/>
<gene>
    <name evidence="1" type="ORF">JBK99_02280</name>
</gene>
<proteinExistence type="predicted"/>
<name>A0AAN5PZE2_LEGPN</name>
<dbReference type="RefSeq" id="WP_027265548.1">
    <property type="nucleotide sequence ID" value="NZ_AP024961.1"/>
</dbReference>
<protein>
    <submittedName>
        <fullName evidence="1">Uncharacterized protein</fullName>
    </submittedName>
</protein>